<dbReference type="PANTHER" id="PTHR32027">
    <property type="entry name" value="CYTOSINE DEAMINASE"/>
    <property type="match status" value="1"/>
</dbReference>
<dbReference type="AlphaFoldDB" id="A0A845R1Z4"/>
<dbReference type="GO" id="GO:0016814">
    <property type="term" value="F:hydrolase activity, acting on carbon-nitrogen (but not peptide) bonds, in cyclic amidines"/>
    <property type="evidence" value="ECO:0007669"/>
    <property type="project" value="TreeGrafter"/>
</dbReference>
<evidence type="ECO:0000313" key="5">
    <source>
        <dbReference type="Proteomes" id="UP000467132"/>
    </source>
</evidence>
<organism evidence="4 5">
    <name type="scientific">Senegalia massiliensis</name>
    <dbReference type="NCBI Taxonomy" id="1720316"/>
    <lineage>
        <taxon>Bacteria</taxon>
        <taxon>Bacillati</taxon>
        <taxon>Bacillota</taxon>
        <taxon>Clostridia</taxon>
        <taxon>Eubacteriales</taxon>
        <taxon>Clostridiaceae</taxon>
        <taxon>Senegalia</taxon>
    </lineage>
</organism>
<gene>
    <name evidence="4" type="ORF">D3Z33_12820</name>
</gene>
<dbReference type="OrthoDB" id="9815027at2"/>
<proteinExistence type="predicted"/>
<dbReference type="InterPro" id="IPR052349">
    <property type="entry name" value="Metallo-hydrolase_Enzymes"/>
</dbReference>
<dbReference type="Proteomes" id="UP000467132">
    <property type="component" value="Unassembled WGS sequence"/>
</dbReference>
<dbReference type="FunFam" id="3.20.20.140:FF:000019">
    <property type="entry name" value="Cytosine deaminase"/>
    <property type="match status" value="1"/>
</dbReference>
<dbReference type="InterPro" id="IPR032466">
    <property type="entry name" value="Metal_Hydrolase"/>
</dbReference>
<keyword evidence="2" id="KW-0378">Hydrolase</keyword>
<dbReference type="SUPFAM" id="SSF51556">
    <property type="entry name" value="Metallo-dependent hydrolases"/>
    <property type="match status" value="1"/>
</dbReference>
<sequence length="399" mass="45909">MKFLFKNCYMPFKNEIQDIYIKDGYIEKIYSNIENITVDKIINVDKRIVINGFVDSHMHLDKALIGEKASNQSGTLNEAIEIMTNYKENMSEADIKNRAIKTLELSYKNGTRYLRTHVDVDEIIELKGIRAILELKEEFKEKIDIQVVAFPQEGFIENINNYKYLEDALKLGADIVGGIPAVEKQPKEHIDMIFELAKKYNKDIDMHIDETDDPDKLTVKYLAEKTIYENYQGRVVAGHCCSLSANKLKDIKNILSLIKKAKIGIVTLPSTNLYLQGRNDDKNYRRGITRVKDLLEKGIDVSIGSDNIRDPFNPFGNGNLLEEALIAAHGSHMGGIDDLSNIFDMISVIPSSLFNNNYEFKEKQRARFIVIDTNKKHKAIIERSNIWGHFKKEEFKWNY</sequence>
<dbReference type="Gene3D" id="2.30.40.10">
    <property type="entry name" value="Urease, subunit C, domain 1"/>
    <property type="match status" value="1"/>
</dbReference>
<dbReference type="CDD" id="cd01293">
    <property type="entry name" value="Bact_CD"/>
    <property type="match status" value="1"/>
</dbReference>
<dbReference type="GO" id="GO:0019239">
    <property type="term" value="F:deaminase activity"/>
    <property type="evidence" value="ECO:0007669"/>
    <property type="project" value="UniProtKB-ARBA"/>
</dbReference>
<keyword evidence="5" id="KW-1185">Reference proteome</keyword>
<comment type="caution">
    <text evidence="4">The sequence shown here is derived from an EMBL/GenBank/DDBJ whole genome shotgun (WGS) entry which is preliminary data.</text>
</comment>
<dbReference type="InterPro" id="IPR013108">
    <property type="entry name" value="Amidohydro_3"/>
</dbReference>
<dbReference type="PANTHER" id="PTHR32027:SF0">
    <property type="entry name" value="CYTOSINE DEAMINASE"/>
    <property type="match status" value="1"/>
</dbReference>
<dbReference type="RefSeq" id="WP_160198202.1">
    <property type="nucleotide sequence ID" value="NZ_QXXA01000014.1"/>
</dbReference>
<dbReference type="Gene3D" id="3.20.20.140">
    <property type="entry name" value="Metal-dependent hydrolases"/>
    <property type="match status" value="1"/>
</dbReference>
<dbReference type="EMBL" id="QXXA01000014">
    <property type="protein sequence ID" value="NBI07736.1"/>
    <property type="molecule type" value="Genomic_DNA"/>
</dbReference>
<evidence type="ECO:0000259" key="3">
    <source>
        <dbReference type="Pfam" id="PF07969"/>
    </source>
</evidence>
<dbReference type="InterPro" id="IPR011059">
    <property type="entry name" value="Metal-dep_hydrolase_composite"/>
</dbReference>
<protein>
    <submittedName>
        <fullName evidence="4">N-acyl-D-amino-acid deacylase</fullName>
    </submittedName>
</protein>
<keyword evidence="1" id="KW-0479">Metal-binding</keyword>
<name>A0A845R1Z4_9CLOT</name>
<feature type="domain" description="Amidohydrolase 3" evidence="3">
    <location>
        <begin position="41"/>
        <end position="323"/>
    </location>
</feature>
<accession>A0A845R1Z4</accession>
<evidence type="ECO:0000256" key="1">
    <source>
        <dbReference type="ARBA" id="ARBA00022723"/>
    </source>
</evidence>
<reference evidence="4 5" key="1">
    <citation type="submission" date="2018-08" db="EMBL/GenBank/DDBJ databases">
        <title>Murine metabolic-syndrome-specific gut microbial biobank.</title>
        <authorList>
            <person name="Liu C."/>
        </authorList>
    </citation>
    <scope>NUCLEOTIDE SEQUENCE [LARGE SCALE GENOMIC DNA]</scope>
    <source>
        <strain evidence="4 5">583</strain>
    </source>
</reference>
<evidence type="ECO:0000313" key="4">
    <source>
        <dbReference type="EMBL" id="NBI07736.1"/>
    </source>
</evidence>
<evidence type="ECO:0000256" key="2">
    <source>
        <dbReference type="ARBA" id="ARBA00022801"/>
    </source>
</evidence>
<dbReference type="GO" id="GO:0046872">
    <property type="term" value="F:metal ion binding"/>
    <property type="evidence" value="ECO:0007669"/>
    <property type="project" value="UniProtKB-KW"/>
</dbReference>
<dbReference type="Pfam" id="PF07969">
    <property type="entry name" value="Amidohydro_3"/>
    <property type="match status" value="1"/>
</dbReference>
<dbReference type="SUPFAM" id="SSF51338">
    <property type="entry name" value="Composite domain of metallo-dependent hydrolases"/>
    <property type="match status" value="1"/>
</dbReference>